<keyword evidence="1" id="KW-0732">Signal</keyword>
<proteinExistence type="predicted"/>
<organism evidence="2 3">
    <name type="scientific">Novosphingobium clariflavum</name>
    <dbReference type="NCBI Taxonomy" id="2029884"/>
    <lineage>
        <taxon>Bacteria</taxon>
        <taxon>Pseudomonadati</taxon>
        <taxon>Pseudomonadota</taxon>
        <taxon>Alphaproteobacteria</taxon>
        <taxon>Sphingomonadales</taxon>
        <taxon>Sphingomonadaceae</taxon>
        <taxon>Novosphingobium</taxon>
    </lineage>
</organism>
<dbReference type="Proteomes" id="UP001589858">
    <property type="component" value="Unassembled WGS sequence"/>
</dbReference>
<evidence type="ECO:0000313" key="3">
    <source>
        <dbReference type="Proteomes" id="UP001589858"/>
    </source>
</evidence>
<evidence type="ECO:0000313" key="2">
    <source>
        <dbReference type="EMBL" id="MFC0683050.1"/>
    </source>
</evidence>
<accession>A0ABV6S1D8</accession>
<dbReference type="EMBL" id="JBHLTM010000002">
    <property type="protein sequence ID" value="MFC0683050.1"/>
    <property type="molecule type" value="Genomic_DNA"/>
</dbReference>
<name>A0ABV6S1D8_9SPHN</name>
<feature type="signal peptide" evidence="1">
    <location>
        <begin position="1"/>
        <end position="19"/>
    </location>
</feature>
<sequence>MCGPAAIPLIAAGMAAASAGVGALAANAQARFQAKISERNADMEREAGQQELENTRQAAIDHYRKIGQLKGQQRARAAAAGVGVDFGTAAQVVDDTEMLGREDVGRIYKQGYENLRGHDIAASNYEGQASASRQAGTAALIKGGLDMGSSLLGGANQYSKLKGGGSQTYSRGYDGLY</sequence>
<dbReference type="RefSeq" id="WP_267222917.1">
    <property type="nucleotide sequence ID" value="NZ_JAPCWC010000018.1"/>
</dbReference>
<feature type="chain" id="PRO_5046005274" evidence="1">
    <location>
        <begin position="20"/>
        <end position="177"/>
    </location>
</feature>
<evidence type="ECO:0000256" key="1">
    <source>
        <dbReference type="SAM" id="SignalP"/>
    </source>
</evidence>
<dbReference type="Pfam" id="PF24072">
    <property type="entry name" value="T7_gp14"/>
    <property type="match status" value="1"/>
</dbReference>
<keyword evidence="3" id="KW-1185">Reference proteome</keyword>
<gene>
    <name evidence="2" type="ORF">ACFFF8_00415</name>
</gene>
<protein>
    <submittedName>
        <fullName evidence="2">Uncharacterized protein</fullName>
    </submittedName>
</protein>
<dbReference type="InterPro" id="IPR038996">
    <property type="entry name" value="Gp14"/>
</dbReference>
<comment type="caution">
    <text evidence="2">The sequence shown here is derived from an EMBL/GenBank/DDBJ whole genome shotgun (WGS) entry which is preliminary data.</text>
</comment>
<reference evidence="2 3" key="1">
    <citation type="submission" date="2024-09" db="EMBL/GenBank/DDBJ databases">
        <authorList>
            <person name="Sun Q."/>
            <person name="Mori K."/>
        </authorList>
    </citation>
    <scope>NUCLEOTIDE SEQUENCE [LARGE SCALE GENOMIC DNA]</scope>
    <source>
        <strain evidence="2 3">CICC 11035S</strain>
    </source>
</reference>